<evidence type="ECO:0000313" key="16">
    <source>
        <dbReference type="Proteomes" id="UP000241394"/>
    </source>
</evidence>
<dbReference type="FunFam" id="3.40.50.300:FF:000564">
    <property type="entry name" value="Structural maintenance of chromosomes 1A"/>
    <property type="match status" value="1"/>
</dbReference>
<dbReference type="Pfam" id="PF02463">
    <property type="entry name" value="SMC_N"/>
    <property type="match status" value="1"/>
</dbReference>
<name>A0A2R6P707_ACTCC</name>
<dbReference type="InterPro" id="IPR024704">
    <property type="entry name" value="SMC"/>
</dbReference>
<dbReference type="GO" id="GO:0007062">
    <property type="term" value="P:sister chromatid cohesion"/>
    <property type="evidence" value="ECO:0007669"/>
    <property type="project" value="InterPro"/>
</dbReference>
<feature type="coiled-coil region" evidence="12">
    <location>
        <begin position="807"/>
        <end position="875"/>
    </location>
</feature>
<keyword evidence="9" id="KW-0469">Meiosis</keyword>
<dbReference type="STRING" id="1590841.A0A2R6P707"/>
<dbReference type="GO" id="GO:0016887">
    <property type="term" value="F:ATP hydrolysis activity"/>
    <property type="evidence" value="ECO:0007669"/>
    <property type="project" value="InterPro"/>
</dbReference>
<comment type="subcellular location">
    <subcellularLocation>
        <location evidence="2">Chromosome</location>
    </subcellularLocation>
    <subcellularLocation>
        <location evidence="1 11">Nucleus</location>
    </subcellularLocation>
</comment>
<evidence type="ECO:0000313" key="15">
    <source>
        <dbReference type="EMBL" id="PSR86418.1"/>
    </source>
</evidence>
<evidence type="ECO:0000256" key="4">
    <source>
        <dbReference type="ARBA" id="ARBA00022454"/>
    </source>
</evidence>
<evidence type="ECO:0000256" key="2">
    <source>
        <dbReference type="ARBA" id="ARBA00004286"/>
    </source>
</evidence>
<dbReference type="GO" id="GO:0005634">
    <property type="term" value="C:nucleus"/>
    <property type="evidence" value="ECO:0007669"/>
    <property type="project" value="UniProtKB-SubCell"/>
</dbReference>
<sequence>MPSLHSPGRIHRLELENFKSYKGHQTIGPFFNFTAIIGPNGSGKSNLMDAISFVLGVRTGHLRGSQLRDLIYAFDDREKEQKGRRAFVRLVYQLGNETELQFTRSITSSGGSEYRIDSRVVNWEEYNGKLKSLGILVKARNFLVFQGDVESIASKNPRELTGLLEQISGSDELKGDYEKLEEQKARAEEKSALAYQKKRTIVSERKQKKEQKEEAEKHLRLQDQLKTVKKEHCLWQLWTIGDDIEKANDEIESDKRNRDEFLQEVTDYEHEASIKKKEQAKYLKEIAQCEKKIAEKNSRLDKNQPELVKLKEEESRINSKIKSSEKDLKKRKEEKKKHTAEIKKLQNDLHDLTRQLGELHEKVQDGGEKLQLADSQLETYHRIKEEAGMKTSKLRDEKEVQDRQQQVDVEAQKNLEENLQQLDSRKQELELQEEHMQARLKKILDAVGKHKEELTRQPELVKLKEEESRINSKIKSSEKDLKKRKEEKKKHTAEIKKLQNDLHDLTRQLGELHEKVQDGGEKLQLADSQLETYHRIKEEAGMKTSKLRDEKEVQDRQQQVDVEAQKNLEENLQQLDSRKQELELQEEHMQARLKKILDAVGKHKEELTRVRKEQREMKEKLGNSRRKYEMLKTKISEVENQLRELKADRYENERDVKLSEAVEALKSLFPGVHGRMTDLCRPTQKKYNLAVTVAMGKFMDAVVVEDELTGKECIKYLKERRLPPLTFIPLQSVRVKPITEKLRTLRGTAKLVFDVIQFDPALEKAILFSVGNIVTVDGTLLTKSGTMTGGTSGGMEARSHKWEDKKIEGLKKKKEGFELELEELGSIREMQLKESEASGKISGLEKKIQYAEIEKKSIEDKLSKLKQEKDNIKEEIHHISPELHKLKSITTERGSKILSLEKRINEIVDRTYKKFSESVGVKNIREYEENQLKAAQEMDEERFNLRNQQSKLKYQLEYEQKRDMDSRITKLESSLSALRNDLQEVIAKEKEHKSAMEKATDDIDHLKEEVKEWKSKSEECEKEMQEWRKKISNATTSISKLTRQLKSKETHIDQLNSRRQEILEKCELEGITLPIISDPMDTGSSAPSLDLDFNQLSRSHRQSTRPSQREKLEAEFTQKIGALISEIERSAPNLKALDQYEALLEKERVVTEEFDVARKEEKEIADMYNSVKQRRYELFTEAFNHISGNIDKIYKQLTKSNTHQLGGTAYLNLDNEDEPFLHGIKYTAMPPTKRFRDMEQLSGGERTVAALALLFSIHSYRPSPFFILDEVDAALDNLNVAKVAGFIRSKSCEGSWGNQDAEVGSGFQSIVISLKDSFYDKAEALVGVYRDSERSCSRTLTFDLTKYRES</sequence>
<dbReference type="GO" id="GO:0051301">
    <property type="term" value="P:cell division"/>
    <property type="evidence" value="ECO:0007669"/>
    <property type="project" value="UniProtKB-KW"/>
</dbReference>
<evidence type="ECO:0000256" key="8">
    <source>
        <dbReference type="ARBA" id="ARBA00023242"/>
    </source>
</evidence>
<dbReference type="CDD" id="cd03275">
    <property type="entry name" value="ABC_SMC1_euk"/>
    <property type="match status" value="2"/>
</dbReference>
<dbReference type="PIRSF" id="PIRSF005719">
    <property type="entry name" value="SMC"/>
    <property type="match status" value="1"/>
</dbReference>
<feature type="compositionally biased region" description="Basic and acidic residues" evidence="13">
    <location>
        <begin position="321"/>
        <end position="331"/>
    </location>
</feature>
<dbReference type="InterPro" id="IPR010935">
    <property type="entry name" value="SMC_hinge"/>
</dbReference>
<dbReference type="GO" id="GO:0051321">
    <property type="term" value="P:meiotic cell cycle"/>
    <property type="evidence" value="ECO:0007669"/>
    <property type="project" value="UniProtKB-KW"/>
</dbReference>
<evidence type="ECO:0000256" key="11">
    <source>
        <dbReference type="PIRNR" id="PIRNR005719"/>
    </source>
</evidence>
<dbReference type="InterPro" id="IPR027417">
    <property type="entry name" value="P-loop_NTPase"/>
</dbReference>
<protein>
    <recommendedName>
        <fullName evidence="11">Structural maintenance of chromosomes protein</fullName>
    </recommendedName>
</protein>
<dbReference type="FunCoup" id="A0A2R6P707">
    <property type="interactions" value="4221"/>
</dbReference>
<evidence type="ECO:0000256" key="6">
    <source>
        <dbReference type="ARBA" id="ARBA00022776"/>
    </source>
</evidence>
<evidence type="ECO:0000256" key="7">
    <source>
        <dbReference type="ARBA" id="ARBA00023054"/>
    </source>
</evidence>
<dbReference type="GO" id="GO:0008278">
    <property type="term" value="C:cohesin complex"/>
    <property type="evidence" value="ECO:0007669"/>
    <property type="project" value="InterPro"/>
</dbReference>
<dbReference type="InterPro" id="IPR028468">
    <property type="entry name" value="Smc1_ABC"/>
</dbReference>
<keyword evidence="16" id="KW-1185">Reference proteome</keyword>
<dbReference type="OrthoDB" id="5575062at2759"/>
<accession>A0A2R6P707</accession>
<reference evidence="16" key="2">
    <citation type="journal article" date="2018" name="BMC Genomics">
        <title>A manually annotated Actinidia chinensis var. chinensis (kiwifruit) genome highlights the challenges associated with draft genomes and gene prediction in plants.</title>
        <authorList>
            <person name="Pilkington S.M."/>
            <person name="Crowhurst R."/>
            <person name="Hilario E."/>
            <person name="Nardozza S."/>
            <person name="Fraser L."/>
            <person name="Peng Y."/>
            <person name="Gunaseelan K."/>
            <person name="Simpson R."/>
            <person name="Tahir J."/>
            <person name="Deroles S.C."/>
            <person name="Templeton K."/>
            <person name="Luo Z."/>
            <person name="Davy M."/>
            <person name="Cheng C."/>
            <person name="McNeilage M."/>
            <person name="Scaglione D."/>
            <person name="Liu Y."/>
            <person name="Zhang Q."/>
            <person name="Datson P."/>
            <person name="De Silva N."/>
            <person name="Gardiner S.E."/>
            <person name="Bassett H."/>
            <person name="Chagne D."/>
            <person name="McCallum J."/>
            <person name="Dzierzon H."/>
            <person name="Deng C."/>
            <person name="Wang Y.Y."/>
            <person name="Barron L."/>
            <person name="Manako K."/>
            <person name="Bowen J."/>
            <person name="Foster T.M."/>
            <person name="Erridge Z.A."/>
            <person name="Tiffin H."/>
            <person name="Waite C.N."/>
            <person name="Davies K.M."/>
            <person name="Grierson E.P."/>
            <person name="Laing W.A."/>
            <person name="Kirk R."/>
            <person name="Chen X."/>
            <person name="Wood M."/>
            <person name="Montefiori M."/>
            <person name="Brummell D.A."/>
            <person name="Schwinn K.E."/>
            <person name="Catanach A."/>
            <person name="Fullerton C."/>
            <person name="Li D."/>
            <person name="Meiyalaghan S."/>
            <person name="Nieuwenhuizen N."/>
            <person name="Read N."/>
            <person name="Prakash R."/>
            <person name="Hunter D."/>
            <person name="Zhang H."/>
            <person name="McKenzie M."/>
            <person name="Knabel M."/>
            <person name="Harris A."/>
            <person name="Allan A.C."/>
            <person name="Gleave A."/>
            <person name="Chen A."/>
            <person name="Janssen B.J."/>
            <person name="Plunkett B."/>
            <person name="Ampomah-Dwamena C."/>
            <person name="Voogd C."/>
            <person name="Leif D."/>
            <person name="Lafferty D."/>
            <person name="Souleyre E.J.F."/>
            <person name="Varkonyi-Gasic E."/>
            <person name="Gambi F."/>
            <person name="Hanley J."/>
            <person name="Yao J.L."/>
            <person name="Cheung J."/>
            <person name="David K.M."/>
            <person name="Warren B."/>
            <person name="Marsh K."/>
            <person name="Snowden K.C."/>
            <person name="Lin-Wang K."/>
            <person name="Brian L."/>
            <person name="Martinez-Sanchez M."/>
            <person name="Wang M."/>
            <person name="Ileperuma N."/>
            <person name="Macnee N."/>
            <person name="Campin R."/>
            <person name="McAtee P."/>
            <person name="Drummond R.S.M."/>
            <person name="Espley R.V."/>
            <person name="Ireland H.S."/>
            <person name="Wu R."/>
            <person name="Atkinson R.G."/>
            <person name="Karunairetnam S."/>
            <person name="Bulley S."/>
            <person name="Chunkath S."/>
            <person name="Hanley Z."/>
            <person name="Storey R."/>
            <person name="Thrimawithana A.H."/>
            <person name="Thomson S."/>
            <person name="David C."/>
            <person name="Testolin R."/>
            <person name="Huang H."/>
            <person name="Hellens R.P."/>
            <person name="Schaffer R.J."/>
        </authorList>
    </citation>
    <scope>NUCLEOTIDE SEQUENCE [LARGE SCALE GENOMIC DNA]</scope>
    <source>
        <strain evidence="16">cv. Red5</strain>
    </source>
</reference>
<dbReference type="Proteomes" id="UP000241394">
    <property type="component" value="Chromosome LG28"/>
</dbReference>
<keyword evidence="6" id="KW-0498">Mitosis</keyword>
<dbReference type="OMA" id="KHMDFQR"/>
<proteinExistence type="inferred from homology"/>
<dbReference type="SUPFAM" id="SSF52540">
    <property type="entry name" value="P-loop containing nucleoside triphosphate hydrolases"/>
    <property type="match status" value="2"/>
</dbReference>
<dbReference type="GO" id="GO:0005524">
    <property type="term" value="F:ATP binding"/>
    <property type="evidence" value="ECO:0007669"/>
    <property type="project" value="InterPro"/>
</dbReference>
<keyword evidence="10" id="KW-0131">Cell cycle</keyword>
<keyword evidence="8 11" id="KW-0539">Nucleus</keyword>
<dbReference type="Pfam" id="PF06470">
    <property type="entry name" value="SMC_hinge"/>
    <property type="match status" value="1"/>
</dbReference>
<comment type="caution">
    <text evidence="15">The sequence shown here is derived from an EMBL/GenBank/DDBJ whole genome shotgun (WGS) entry which is preliminary data.</text>
</comment>
<feature type="region of interest" description="Disordered" evidence="13">
    <location>
        <begin position="471"/>
        <end position="493"/>
    </location>
</feature>
<gene>
    <name evidence="15" type="ORF">CEY00_Acc32041</name>
</gene>
<feature type="compositionally biased region" description="Basic and acidic residues" evidence="13">
    <location>
        <begin position="471"/>
        <end position="484"/>
    </location>
</feature>
<dbReference type="PANTHER" id="PTHR18937">
    <property type="entry name" value="STRUCTURAL MAINTENANCE OF CHROMOSOMES SMC FAMILY MEMBER"/>
    <property type="match status" value="1"/>
</dbReference>
<dbReference type="Gene3D" id="1.20.1060.20">
    <property type="match status" value="1"/>
</dbReference>
<evidence type="ECO:0000256" key="9">
    <source>
        <dbReference type="ARBA" id="ARBA00023254"/>
    </source>
</evidence>
<keyword evidence="4" id="KW-0158">Chromosome</keyword>
<evidence type="ECO:0000256" key="1">
    <source>
        <dbReference type="ARBA" id="ARBA00004123"/>
    </source>
</evidence>
<feature type="coiled-coil region" evidence="12">
    <location>
        <begin position="961"/>
        <end position="1065"/>
    </location>
</feature>
<dbReference type="SMART" id="SM00968">
    <property type="entry name" value="SMC_hinge"/>
    <property type="match status" value="1"/>
</dbReference>
<reference evidence="15 16" key="1">
    <citation type="submission" date="2017-07" db="EMBL/GenBank/DDBJ databases">
        <title>An improved, manually edited Actinidia chinensis var. chinensis (kiwifruit) genome highlights the challenges associated with draft genomes and gene prediction in plants.</title>
        <authorList>
            <person name="Pilkington S."/>
            <person name="Crowhurst R."/>
            <person name="Hilario E."/>
            <person name="Nardozza S."/>
            <person name="Fraser L."/>
            <person name="Peng Y."/>
            <person name="Gunaseelan K."/>
            <person name="Simpson R."/>
            <person name="Tahir J."/>
            <person name="Deroles S."/>
            <person name="Templeton K."/>
            <person name="Luo Z."/>
            <person name="Davy M."/>
            <person name="Cheng C."/>
            <person name="Mcneilage M."/>
            <person name="Scaglione D."/>
            <person name="Liu Y."/>
            <person name="Zhang Q."/>
            <person name="Datson P."/>
            <person name="De Silva N."/>
            <person name="Gardiner S."/>
            <person name="Bassett H."/>
            <person name="Chagne D."/>
            <person name="Mccallum J."/>
            <person name="Dzierzon H."/>
            <person name="Deng C."/>
            <person name="Wang Y.-Y."/>
            <person name="Barron N."/>
            <person name="Manako K."/>
            <person name="Bowen J."/>
            <person name="Foster T."/>
            <person name="Erridge Z."/>
            <person name="Tiffin H."/>
            <person name="Waite C."/>
            <person name="Davies K."/>
            <person name="Grierson E."/>
            <person name="Laing W."/>
            <person name="Kirk R."/>
            <person name="Chen X."/>
            <person name="Wood M."/>
            <person name="Montefiori M."/>
            <person name="Brummell D."/>
            <person name="Schwinn K."/>
            <person name="Catanach A."/>
            <person name="Fullerton C."/>
            <person name="Li D."/>
            <person name="Meiyalaghan S."/>
            <person name="Nieuwenhuizen N."/>
            <person name="Read N."/>
            <person name="Prakash R."/>
            <person name="Hunter D."/>
            <person name="Zhang H."/>
            <person name="Mckenzie M."/>
            <person name="Knabel M."/>
            <person name="Harris A."/>
            <person name="Allan A."/>
            <person name="Chen A."/>
            <person name="Janssen B."/>
            <person name="Plunkett B."/>
            <person name="Dwamena C."/>
            <person name="Voogd C."/>
            <person name="Leif D."/>
            <person name="Lafferty D."/>
            <person name="Souleyre E."/>
            <person name="Varkonyi-Gasic E."/>
            <person name="Gambi F."/>
            <person name="Hanley J."/>
            <person name="Yao J.-L."/>
            <person name="Cheung J."/>
            <person name="David K."/>
            <person name="Warren B."/>
            <person name="Marsh K."/>
            <person name="Snowden K."/>
            <person name="Lin-Wang K."/>
            <person name="Brian L."/>
            <person name="Martinez-Sanchez M."/>
            <person name="Wang M."/>
            <person name="Ileperuma N."/>
            <person name="Macnee N."/>
            <person name="Campin R."/>
            <person name="Mcatee P."/>
            <person name="Drummond R."/>
            <person name="Espley R."/>
            <person name="Ireland H."/>
            <person name="Wu R."/>
            <person name="Atkinson R."/>
            <person name="Karunairetnam S."/>
            <person name="Bulley S."/>
            <person name="Chunkath S."/>
            <person name="Hanley Z."/>
            <person name="Storey R."/>
            <person name="Thrimawithana A."/>
            <person name="Thomson S."/>
            <person name="David C."/>
            <person name="Testolin R."/>
        </authorList>
    </citation>
    <scope>NUCLEOTIDE SEQUENCE [LARGE SCALE GENOMIC DNA]</scope>
    <source>
        <strain evidence="16">cv. Red5</strain>
        <tissue evidence="15">Young leaf</tissue>
    </source>
</reference>
<feature type="region of interest" description="Disordered" evidence="13">
    <location>
        <begin position="321"/>
        <end position="340"/>
    </location>
</feature>
<evidence type="ECO:0000256" key="10">
    <source>
        <dbReference type="ARBA" id="ARBA00023306"/>
    </source>
</evidence>
<evidence type="ECO:0000256" key="5">
    <source>
        <dbReference type="ARBA" id="ARBA00022618"/>
    </source>
</evidence>
<keyword evidence="5" id="KW-0132">Cell division</keyword>
<dbReference type="GO" id="GO:0003677">
    <property type="term" value="F:DNA binding"/>
    <property type="evidence" value="ECO:0007669"/>
    <property type="project" value="TreeGrafter"/>
</dbReference>
<evidence type="ECO:0000259" key="14">
    <source>
        <dbReference type="SMART" id="SM00968"/>
    </source>
</evidence>
<dbReference type="EMBL" id="NKQK01000028">
    <property type="protein sequence ID" value="PSR86418.1"/>
    <property type="molecule type" value="Genomic_DNA"/>
</dbReference>
<dbReference type="SUPFAM" id="SSF75553">
    <property type="entry name" value="Smc hinge domain"/>
    <property type="match status" value="1"/>
</dbReference>
<organism evidence="15 16">
    <name type="scientific">Actinidia chinensis var. chinensis</name>
    <name type="common">Chinese soft-hair kiwi</name>
    <dbReference type="NCBI Taxonomy" id="1590841"/>
    <lineage>
        <taxon>Eukaryota</taxon>
        <taxon>Viridiplantae</taxon>
        <taxon>Streptophyta</taxon>
        <taxon>Embryophyta</taxon>
        <taxon>Tracheophyta</taxon>
        <taxon>Spermatophyta</taxon>
        <taxon>Magnoliopsida</taxon>
        <taxon>eudicotyledons</taxon>
        <taxon>Gunneridae</taxon>
        <taxon>Pentapetalae</taxon>
        <taxon>asterids</taxon>
        <taxon>Ericales</taxon>
        <taxon>Actinidiaceae</taxon>
        <taxon>Actinidia</taxon>
    </lineage>
</organism>
<keyword evidence="7 12" id="KW-0175">Coiled coil</keyword>
<dbReference type="InParanoid" id="A0A2R6P707"/>
<dbReference type="InterPro" id="IPR003395">
    <property type="entry name" value="RecF/RecN/SMC_N"/>
</dbReference>
<dbReference type="PANTHER" id="PTHR18937:SF12">
    <property type="entry name" value="STRUCTURAL MAINTENANCE OF CHROMOSOMES PROTEIN"/>
    <property type="match status" value="1"/>
</dbReference>
<dbReference type="Gramene" id="PSR86418">
    <property type="protein sequence ID" value="PSR86418"/>
    <property type="gene ID" value="CEY00_Acc32041"/>
</dbReference>
<evidence type="ECO:0000256" key="13">
    <source>
        <dbReference type="SAM" id="MobiDB-lite"/>
    </source>
</evidence>
<feature type="domain" description="SMC hinge" evidence="14">
    <location>
        <begin position="670"/>
        <end position="782"/>
    </location>
</feature>
<evidence type="ECO:0000256" key="3">
    <source>
        <dbReference type="ARBA" id="ARBA00005597"/>
    </source>
</evidence>
<dbReference type="Gene3D" id="3.40.50.300">
    <property type="entry name" value="P-loop containing nucleotide triphosphate hydrolases"/>
    <property type="match status" value="2"/>
</dbReference>
<feature type="coiled-coil region" evidence="12">
    <location>
        <begin position="565"/>
        <end position="655"/>
    </location>
</feature>
<evidence type="ECO:0000256" key="12">
    <source>
        <dbReference type="SAM" id="Coils"/>
    </source>
</evidence>
<comment type="similarity">
    <text evidence="3">Belongs to the SMC family. SMC1 subfamily.</text>
</comment>
<dbReference type="InterPro" id="IPR036277">
    <property type="entry name" value="SMC_hinge_sf"/>
</dbReference>